<evidence type="ECO:0000313" key="2">
    <source>
        <dbReference type="Proteomes" id="UP000230914"/>
    </source>
</evidence>
<dbReference type="AlphaFoldDB" id="A0A2G6KFI5"/>
<accession>A0A2G6KFI5</accession>
<sequence length="207" mass="21733">MAIVTGALGLVIIAIAVIMIPRFHTTSLAVSATTTITVSSSHVQDDTPITSPIPQPLATIARPPATIAQPLTTIVQPPAIPAGELALLAMTTIDSQPWIPISGAPVQIQLITGESIIGEVHPMADDIILVTLAAPVTFFDLAPDLSRQHTTLIILPNPPTEITRDHLIEMADEVVSGTPVVDRYGQLVGQCDSAGFAEMVDFLDPDG</sequence>
<comment type="caution">
    <text evidence="1">The sequence shown here is derived from an EMBL/GenBank/DDBJ whole genome shotgun (WGS) entry which is preliminary data.</text>
</comment>
<protein>
    <submittedName>
        <fullName evidence="1">Uncharacterized protein</fullName>
    </submittedName>
</protein>
<name>A0A2G6KFI5_9ACTN</name>
<dbReference type="Proteomes" id="UP000230914">
    <property type="component" value="Unassembled WGS sequence"/>
</dbReference>
<dbReference type="EMBL" id="PDSL01000019">
    <property type="protein sequence ID" value="PIE34436.1"/>
    <property type="molecule type" value="Genomic_DNA"/>
</dbReference>
<proteinExistence type="predicted"/>
<reference evidence="1 2" key="1">
    <citation type="submission" date="2017-10" db="EMBL/GenBank/DDBJ databases">
        <title>Novel microbial diversity and functional potential in the marine mammal oral microbiome.</title>
        <authorList>
            <person name="Dudek N.K."/>
            <person name="Sun C.L."/>
            <person name="Burstein D."/>
            <person name="Kantor R.S."/>
            <person name="Aliaga Goltsman D.S."/>
            <person name="Bik E.M."/>
            <person name="Thomas B.C."/>
            <person name="Banfield J.F."/>
            <person name="Relman D.A."/>
        </authorList>
    </citation>
    <scope>NUCLEOTIDE SEQUENCE [LARGE SCALE GENOMIC DNA]</scope>
    <source>
        <strain evidence="1">DOLJORAL78_61_10</strain>
    </source>
</reference>
<organism evidence="1 2">
    <name type="scientific">Ilumatobacter coccineus</name>
    <dbReference type="NCBI Taxonomy" id="467094"/>
    <lineage>
        <taxon>Bacteria</taxon>
        <taxon>Bacillati</taxon>
        <taxon>Actinomycetota</taxon>
        <taxon>Acidimicrobiia</taxon>
        <taxon>Acidimicrobiales</taxon>
        <taxon>Ilumatobacteraceae</taxon>
        <taxon>Ilumatobacter</taxon>
    </lineage>
</organism>
<evidence type="ECO:0000313" key="1">
    <source>
        <dbReference type="EMBL" id="PIE34436.1"/>
    </source>
</evidence>
<gene>
    <name evidence="1" type="ORF">CSA55_00760</name>
</gene>